<organism evidence="1 2">
    <name type="scientific">Malus baccata</name>
    <name type="common">Siberian crab apple</name>
    <name type="synonym">Pyrus baccata</name>
    <dbReference type="NCBI Taxonomy" id="106549"/>
    <lineage>
        <taxon>Eukaryota</taxon>
        <taxon>Viridiplantae</taxon>
        <taxon>Streptophyta</taxon>
        <taxon>Embryophyta</taxon>
        <taxon>Tracheophyta</taxon>
        <taxon>Spermatophyta</taxon>
        <taxon>Magnoliopsida</taxon>
        <taxon>eudicotyledons</taxon>
        <taxon>Gunneridae</taxon>
        <taxon>Pentapetalae</taxon>
        <taxon>rosids</taxon>
        <taxon>fabids</taxon>
        <taxon>Rosales</taxon>
        <taxon>Rosaceae</taxon>
        <taxon>Amygdaloideae</taxon>
        <taxon>Maleae</taxon>
        <taxon>Malus</taxon>
    </lineage>
</organism>
<sequence length="49" mass="5323">MKTVVQMLEGGENLTMPPNPFVSAGPTQTSHACIPKMRLLELEAIAKLE</sequence>
<gene>
    <name evidence="1" type="ORF">C1H46_029227</name>
</gene>
<reference evidence="1 2" key="1">
    <citation type="journal article" date="2019" name="G3 (Bethesda)">
        <title>Sequencing of a Wild Apple (Malus baccata) Genome Unravels the Differences Between Cultivated and Wild Apple Species Regarding Disease Resistance and Cold Tolerance.</title>
        <authorList>
            <person name="Chen X."/>
        </authorList>
    </citation>
    <scope>NUCLEOTIDE SEQUENCE [LARGE SCALE GENOMIC DNA]</scope>
    <source>
        <strain evidence="2">cv. Shandingzi</strain>
        <tissue evidence="1">Leaves</tissue>
    </source>
</reference>
<dbReference type="EMBL" id="VIEB01000608">
    <property type="protein sequence ID" value="TQD85209.1"/>
    <property type="molecule type" value="Genomic_DNA"/>
</dbReference>
<protein>
    <submittedName>
        <fullName evidence="1">Uncharacterized protein</fullName>
    </submittedName>
</protein>
<evidence type="ECO:0000313" key="1">
    <source>
        <dbReference type="EMBL" id="TQD85209.1"/>
    </source>
</evidence>
<accession>A0A540LFU7</accession>
<dbReference type="STRING" id="106549.A0A540LFU7"/>
<dbReference type="Proteomes" id="UP000315295">
    <property type="component" value="Unassembled WGS sequence"/>
</dbReference>
<dbReference type="AlphaFoldDB" id="A0A540LFU7"/>
<name>A0A540LFU7_MALBA</name>
<evidence type="ECO:0000313" key="2">
    <source>
        <dbReference type="Proteomes" id="UP000315295"/>
    </source>
</evidence>
<proteinExistence type="predicted"/>
<keyword evidence="2" id="KW-1185">Reference proteome</keyword>
<comment type="caution">
    <text evidence="1">The sequence shown here is derived from an EMBL/GenBank/DDBJ whole genome shotgun (WGS) entry which is preliminary data.</text>
</comment>